<evidence type="ECO:0000259" key="1">
    <source>
        <dbReference type="PROSITE" id="PS51832"/>
    </source>
</evidence>
<dbReference type="GO" id="GO:0008081">
    <property type="term" value="F:phosphoric diester hydrolase activity"/>
    <property type="evidence" value="ECO:0007669"/>
    <property type="project" value="UniProtKB-ARBA"/>
</dbReference>
<dbReference type="CDD" id="cd00077">
    <property type="entry name" value="HDc"/>
    <property type="match status" value="1"/>
</dbReference>
<evidence type="ECO:0000313" key="2">
    <source>
        <dbReference type="EMBL" id="GGY06314.1"/>
    </source>
</evidence>
<accession>A0A918NYH3</accession>
<dbReference type="PROSITE" id="PS51832">
    <property type="entry name" value="HD_GYP"/>
    <property type="match status" value="1"/>
</dbReference>
<dbReference type="EMBL" id="BMYX01000002">
    <property type="protein sequence ID" value="GGY06314.1"/>
    <property type="molecule type" value="Genomic_DNA"/>
</dbReference>
<dbReference type="SUPFAM" id="SSF109604">
    <property type="entry name" value="HD-domain/PDEase-like"/>
    <property type="match status" value="1"/>
</dbReference>
<dbReference type="AlphaFoldDB" id="A0A918NYH3"/>
<reference evidence="2" key="2">
    <citation type="submission" date="2020-09" db="EMBL/GenBank/DDBJ databases">
        <authorList>
            <person name="Sun Q."/>
            <person name="Kim S."/>
        </authorList>
    </citation>
    <scope>NUCLEOTIDE SEQUENCE</scope>
    <source>
        <strain evidence="2">KCTC 32182</strain>
    </source>
</reference>
<proteinExistence type="predicted"/>
<dbReference type="InterPro" id="IPR003607">
    <property type="entry name" value="HD/PDEase_dom"/>
</dbReference>
<evidence type="ECO:0000313" key="3">
    <source>
        <dbReference type="Proteomes" id="UP000645257"/>
    </source>
</evidence>
<comment type="caution">
    <text evidence="2">The sequence shown here is derived from an EMBL/GenBank/DDBJ whole genome shotgun (WGS) entry which is preliminary data.</text>
</comment>
<dbReference type="InterPro" id="IPR037522">
    <property type="entry name" value="HD_GYP_dom"/>
</dbReference>
<organism evidence="2 3">
    <name type="scientific">Paludibacterium paludis</name>
    <dbReference type="NCBI Taxonomy" id="1225769"/>
    <lineage>
        <taxon>Bacteria</taxon>
        <taxon>Pseudomonadati</taxon>
        <taxon>Pseudomonadota</taxon>
        <taxon>Betaproteobacteria</taxon>
        <taxon>Neisseriales</taxon>
        <taxon>Chromobacteriaceae</taxon>
        <taxon>Paludibacterium</taxon>
    </lineage>
</organism>
<dbReference type="PANTHER" id="PTHR43155:SF2">
    <property type="entry name" value="CYCLIC DI-GMP PHOSPHODIESTERASE PA4108"/>
    <property type="match status" value="1"/>
</dbReference>
<keyword evidence="3" id="KW-1185">Reference proteome</keyword>
<name>A0A918NYH3_9NEIS</name>
<gene>
    <name evidence="2" type="ORF">GCM10011289_05980</name>
</gene>
<dbReference type="Pfam" id="PF13487">
    <property type="entry name" value="HD_5"/>
    <property type="match status" value="1"/>
</dbReference>
<dbReference type="PANTHER" id="PTHR43155">
    <property type="entry name" value="CYCLIC DI-GMP PHOSPHODIESTERASE PA4108-RELATED"/>
    <property type="match status" value="1"/>
</dbReference>
<reference evidence="2" key="1">
    <citation type="journal article" date="2014" name="Int. J. Syst. Evol. Microbiol.">
        <title>Complete genome sequence of Corynebacterium casei LMG S-19264T (=DSM 44701T), isolated from a smear-ripened cheese.</title>
        <authorList>
            <consortium name="US DOE Joint Genome Institute (JGI-PGF)"/>
            <person name="Walter F."/>
            <person name="Albersmeier A."/>
            <person name="Kalinowski J."/>
            <person name="Ruckert C."/>
        </authorList>
    </citation>
    <scope>NUCLEOTIDE SEQUENCE</scope>
    <source>
        <strain evidence="2">KCTC 32182</strain>
    </source>
</reference>
<sequence length="382" mass="42332">MSQDDAPPLKTARIEASLLEVGRSLPVDVYARNGFLLLKRGHYVLTSEQKARLATLGYVEAPEEELPPPRVWTENGGERVYILDEMRYLLRRTRGLLHHPLAMPRFESAVRELADTLRHLARAQPDALIASIFLVPFGEYAPAHALHTASLLAVLTDTMSLPDNHRQTLIAAALTMNIAQVEEQNALFAQSDTLSHDQRESVRSHPLLGSAILREAGVQDEFWHTLVQTHHESWSGRGYPFGLSREAILPPAHLLHMADIACAKLTPRKYRAAMLPATALGQIYQRKDAEFDSAFTTLLIRRMGIYPPGSFVRLANGEIGVVIARGSKPNAPRVAALRKNDGPPYGEPLIRETRQSAYRIEEPSDAAAGGVRSGFLATLWRA</sequence>
<feature type="domain" description="HD-GYP" evidence="1">
    <location>
        <begin position="120"/>
        <end position="315"/>
    </location>
</feature>
<protein>
    <recommendedName>
        <fullName evidence="1">HD-GYP domain-containing protein</fullName>
    </recommendedName>
</protein>
<dbReference type="RefSeq" id="WP_189531050.1">
    <property type="nucleotide sequence ID" value="NZ_BMYX01000002.1"/>
</dbReference>
<dbReference type="Proteomes" id="UP000645257">
    <property type="component" value="Unassembled WGS sequence"/>
</dbReference>
<dbReference type="Gene3D" id="1.10.3210.10">
    <property type="entry name" value="Hypothetical protein af1432"/>
    <property type="match status" value="1"/>
</dbReference>